<dbReference type="PROSITE" id="PS50216">
    <property type="entry name" value="DHHC"/>
    <property type="match status" value="1"/>
</dbReference>
<dbReference type="PANTHER" id="PTHR12246">
    <property type="entry name" value="PALMITOYLTRANSFERASE ZDHHC16"/>
    <property type="match status" value="1"/>
</dbReference>
<feature type="transmembrane region" description="Helical" evidence="7">
    <location>
        <begin position="35"/>
        <end position="56"/>
    </location>
</feature>
<dbReference type="EMBL" id="JAGTXO010000001">
    <property type="protein sequence ID" value="KAG8470975.1"/>
    <property type="molecule type" value="Genomic_DNA"/>
</dbReference>
<evidence type="ECO:0000256" key="6">
    <source>
        <dbReference type="ARBA" id="ARBA00023315"/>
    </source>
</evidence>
<accession>A0A8J6CI48</accession>
<name>A0A8J6CI48_DIALT</name>
<dbReference type="GO" id="GO:0019706">
    <property type="term" value="F:protein-cysteine S-palmitoyltransferase activity"/>
    <property type="evidence" value="ECO:0007669"/>
    <property type="project" value="UniProtKB-EC"/>
</dbReference>
<evidence type="ECO:0000256" key="2">
    <source>
        <dbReference type="ARBA" id="ARBA00022679"/>
    </source>
</evidence>
<dbReference type="Proteomes" id="UP000751190">
    <property type="component" value="Unassembled WGS sequence"/>
</dbReference>
<dbReference type="Pfam" id="PF01529">
    <property type="entry name" value="DHHC"/>
    <property type="match status" value="1"/>
</dbReference>
<feature type="transmembrane region" description="Helical" evidence="7">
    <location>
        <begin position="68"/>
        <end position="89"/>
    </location>
</feature>
<feature type="domain" description="Palmitoyltransferase DHHC" evidence="8">
    <location>
        <begin position="123"/>
        <end position="254"/>
    </location>
</feature>
<organism evidence="9 10">
    <name type="scientific">Diacronema lutheri</name>
    <name type="common">Unicellular marine alga</name>
    <name type="synonym">Monochrysis lutheri</name>
    <dbReference type="NCBI Taxonomy" id="2081491"/>
    <lineage>
        <taxon>Eukaryota</taxon>
        <taxon>Haptista</taxon>
        <taxon>Haptophyta</taxon>
        <taxon>Pavlovophyceae</taxon>
        <taxon>Pavlovales</taxon>
        <taxon>Pavlovaceae</taxon>
        <taxon>Diacronema</taxon>
    </lineage>
</organism>
<proteinExistence type="inferred from homology"/>
<evidence type="ECO:0000259" key="8">
    <source>
        <dbReference type="Pfam" id="PF01529"/>
    </source>
</evidence>
<keyword evidence="4 7" id="KW-1133">Transmembrane helix</keyword>
<dbReference type="InterPro" id="IPR001594">
    <property type="entry name" value="Palmitoyltrfase_DHHC"/>
</dbReference>
<feature type="transmembrane region" description="Helical" evidence="7">
    <location>
        <begin position="169"/>
        <end position="193"/>
    </location>
</feature>
<keyword evidence="3 7" id="KW-0812">Transmembrane</keyword>
<sequence>MLVLSTRCLPHRWCERCAFATISCLDRCLGTVTRIVGPFFVLLLLAIIAFNVYLYFTVMLPELVLPHVGALGAMLNVALGLWILVNLVFNYLCCVLMSPGHPGKDVQMPADAEDEYARNDHIWRWCSRCNAAKPPRSHHCSVCRRCVLKMDHHCPWVNNCVGHRTYRHFLLFVMYLLVGCAFILLTASLPTYFPLPADQRVWRYAYMGLFPTVPGSASFFQIVLAFSASFALSLFAVWHVFLTLTNQTTLEFYVNVADRRDARRMGVAWLNPFDHGYSANFEEVLLAPFCSFRWLLLSTAPPSNNGMDWHFVNGRVSAV</sequence>
<comment type="catalytic activity">
    <reaction evidence="7">
        <text>L-cysteinyl-[protein] + hexadecanoyl-CoA = S-hexadecanoyl-L-cysteinyl-[protein] + CoA</text>
        <dbReference type="Rhea" id="RHEA:36683"/>
        <dbReference type="Rhea" id="RHEA-COMP:10131"/>
        <dbReference type="Rhea" id="RHEA-COMP:11032"/>
        <dbReference type="ChEBI" id="CHEBI:29950"/>
        <dbReference type="ChEBI" id="CHEBI:57287"/>
        <dbReference type="ChEBI" id="CHEBI:57379"/>
        <dbReference type="ChEBI" id="CHEBI:74151"/>
        <dbReference type="EC" id="2.3.1.225"/>
    </reaction>
</comment>
<reference evidence="9" key="1">
    <citation type="submission" date="2021-05" db="EMBL/GenBank/DDBJ databases">
        <title>The genome of the haptophyte Pavlova lutheri (Diacronema luteri, Pavlovales) - a model for lipid biosynthesis in eukaryotic algae.</title>
        <authorList>
            <person name="Hulatt C.J."/>
            <person name="Posewitz M.C."/>
        </authorList>
    </citation>
    <scope>NUCLEOTIDE SEQUENCE</scope>
    <source>
        <strain evidence="9">NIVA-4/92</strain>
    </source>
</reference>
<evidence type="ECO:0000256" key="7">
    <source>
        <dbReference type="RuleBase" id="RU079119"/>
    </source>
</evidence>
<evidence type="ECO:0000256" key="5">
    <source>
        <dbReference type="ARBA" id="ARBA00023136"/>
    </source>
</evidence>
<keyword evidence="5 7" id="KW-0472">Membrane</keyword>
<protein>
    <recommendedName>
        <fullName evidence="7">Palmitoyltransferase</fullName>
        <ecNumber evidence="7">2.3.1.225</ecNumber>
    </recommendedName>
</protein>
<dbReference type="GO" id="GO:0016020">
    <property type="term" value="C:membrane"/>
    <property type="evidence" value="ECO:0007669"/>
    <property type="project" value="UniProtKB-SubCell"/>
</dbReference>
<comment type="similarity">
    <text evidence="7">Belongs to the DHHC palmitoyltransferase family.</text>
</comment>
<evidence type="ECO:0000313" key="10">
    <source>
        <dbReference type="Proteomes" id="UP000751190"/>
    </source>
</evidence>
<evidence type="ECO:0000256" key="1">
    <source>
        <dbReference type="ARBA" id="ARBA00004141"/>
    </source>
</evidence>
<keyword evidence="10" id="KW-1185">Reference proteome</keyword>
<gene>
    <name evidence="9" type="ORF">KFE25_009396</name>
</gene>
<dbReference type="OrthoDB" id="331948at2759"/>
<evidence type="ECO:0000256" key="4">
    <source>
        <dbReference type="ARBA" id="ARBA00022989"/>
    </source>
</evidence>
<dbReference type="AlphaFoldDB" id="A0A8J6CI48"/>
<evidence type="ECO:0000313" key="9">
    <source>
        <dbReference type="EMBL" id="KAG8470975.1"/>
    </source>
</evidence>
<comment type="subcellular location">
    <subcellularLocation>
        <location evidence="1">Membrane</location>
        <topology evidence="1">Multi-pass membrane protein</topology>
    </subcellularLocation>
</comment>
<keyword evidence="6 7" id="KW-0012">Acyltransferase</keyword>
<dbReference type="InterPro" id="IPR039859">
    <property type="entry name" value="PFA4/ZDH16/20/ERF2-like"/>
</dbReference>
<keyword evidence="2 7" id="KW-0808">Transferase</keyword>
<feature type="transmembrane region" description="Helical" evidence="7">
    <location>
        <begin position="219"/>
        <end position="242"/>
    </location>
</feature>
<dbReference type="OMA" id="VENWRCF"/>
<comment type="caution">
    <text evidence="9">The sequence shown here is derived from an EMBL/GenBank/DDBJ whole genome shotgun (WGS) entry which is preliminary data.</text>
</comment>
<comment type="domain">
    <text evidence="7">The DHHC domain is required for palmitoyltransferase activity.</text>
</comment>
<evidence type="ECO:0000256" key="3">
    <source>
        <dbReference type="ARBA" id="ARBA00022692"/>
    </source>
</evidence>
<dbReference type="EC" id="2.3.1.225" evidence="7"/>